<dbReference type="RefSeq" id="WP_012199887.1">
    <property type="nucleotide sequence ID" value="NC_010001.1"/>
</dbReference>
<dbReference type="PANTHER" id="PTHR43479:SF11">
    <property type="entry name" value="ACREF_ENVCD OPERON REPRESSOR-RELATED"/>
    <property type="match status" value="1"/>
</dbReference>
<dbReference type="SUPFAM" id="SSF46689">
    <property type="entry name" value="Homeodomain-like"/>
    <property type="match status" value="1"/>
</dbReference>
<dbReference type="KEGG" id="cpy:Cphy_1864"/>
<dbReference type="Proteomes" id="UP000000370">
    <property type="component" value="Chromosome"/>
</dbReference>
<dbReference type="Gene3D" id="1.10.357.10">
    <property type="entry name" value="Tetracycline Repressor, domain 2"/>
    <property type="match status" value="1"/>
</dbReference>
<dbReference type="Pfam" id="PF00440">
    <property type="entry name" value="TetR_N"/>
    <property type="match status" value="1"/>
</dbReference>
<accession>A9KT22</accession>
<dbReference type="HOGENOM" id="CLU_069356_34_0_9"/>
<dbReference type="PROSITE" id="PS50977">
    <property type="entry name" value="HTH_TETR_2"/>
    <property type="match status" value="1"/>
</dbReference>
<dbReference type="OrthoDB" id="9808476at2"/>
<dbReference type="InterPro" id="IPR009057">
    <property type="entry name" value="Homeodomain-like_sf"/>
</dbReference>
<reference evidence="5" key="1">
    <citation type="submission" date="2007-11" db="EMBL/GenBank/DDBJ databases">
        <title>Complete genome sequence of Clostridium phytofermentans ISDg.</title>
        <authorList>
            <person name="Leschine S.B."/>
            <person name="Warnick T.A."/>
            <person name="Blanchard J.L."/>
            <person name="Schnell D.J."/>
            <person name="Petit E.L."/>
            <person name="LaTouf W.G."/>
            <person name="Copeland A."/>
            <person name="Lucas S."/>
            <person name="Lapidus A."/>
            <person name="Barry K."/>
            <person name="Glavina del Rio T."/>
            <person name="Dalin E."/>
            <person name="Tice H."/>
            <person name="Pitluck S."/>
            <person name="Kiss H."/>
            <person name="Brettin T."/>
            <person name="Bruce D."/>
            <person name="Detter J.C."/>
            <person name="Han C."/>
            <person name="Kuske C."/>
            <person name="Schmutz J."/>
            <person name="Larimer F."/>
            <person name="Land M."/>
            <person name="Hauser L."/>
            <person name="Kyrpides N."/>
            <person name="Kim E.A."/>
            <person name="Richardson P."/>
        </authorList>
    </citation>
    <scope>NUCLEOTIDE SEQUENCE [LARGE SCALE GENOMIC DNA]</scope>
    <source>
        <strain evidence="5">ATCC 700394 / DSM 18823 / ISDg</strain>
    </source>
</reference>
<evidence type="ECO:0000256" key="2">
    <source>
        <dbReference type="PROSITE-ProRule" id="PRU00335"/>
    </source>
</evidence>
<proteinExistence type="predicted"/>
<dbReference type="EMBL" id="CP000885">
    <property type="protein sequence ID" value="ABX42233.1"/>
    <property type="molecule type" value="Genomic_DNA"/>
</dbReference>
<name>A9KT22_LACP7</name>
<gene>
    <name evidence="4" type="ordered locus">Cphy_1864</name>
</gene>
<evidence type="ECO:0000256" key="1">
    <source>
        <dbReference type="ARBA" id="ARBA00023125"/>
    </source>
</evidence>
<dbReference type="InterPro" id="IPR050624">
    <property type="entry name" value="HTH-type_Tx_Regulator"/>
</dbReference>
<dbReference type="PRINTS" id="PR00455">
    <property type="entry name" value="HTHTETR"/>
</dbReference>
<dbReference type="InterPro" id="IPR001647">
    <property type="entry name" value="HTH_TetR"/>
</dbReference>
<dbReference type="GO" id="GO:0003677">
    <property type="term" value="F:DNA binding"/>
    <property type="evidence" value="ECO:0007669"/>
    <property type="project" value="UniProtKB-UniRule"/>
</dbReference>
<feature type="DNA-binding region" description="H-T-H motif" evidence="2">
    <location>
        <begin position="24"/>
        <end position="43"/>
    </location>
</feature>
<feature type="domain" description="HTH tetR-type" evidence="3">
    <location>
        <begin position="1"/>
        <end position="61"/>
    </location>
</feature>
<keyword evidence="5" id="KW-1185">Reference proteome</keyword>
<evidence type="ECO:0000259" key="3">
    <source>
        <dbReference type="PROSITE" id="PS50977"/>
    </source>
</evidence>
<dbReference type="AlphaFoldDB" id="A9KT22"/>
<evidence type="ECO:0000313" key="4">
    <source>
        <dbReference type="EMBL" id="ABX42233.1"/>
    </source>
</evidence>
<dbReference type="PANTHER" id="PTHR43479">
    <property type="entry name" value="ACREF/ENVCD OPERON REPRESSOR-RELATED"/>
    <property type="match status" value="1"/>
</dbReference>
<dbReference type="eggNOG" id="COG1309">
    <property type="taxonomic scope" value="Bacteria"/>
</dbReference>
<dbReference type="STRING" id="357809.Cphy_1864"/>
<keyword evidence="1 2" id="KW-0238">DNA-binding</keyword>
<organism evidence="4 5">
    <name type="scientific">Lachnoclostridium phytofermentans (strain ATCC 700394 / DSM 18823 / ISDg)</name>
    <name type="common">Clostridium phytofermentans</name>
    <dbReference type="NCBI Taxonomy" id="357809"/>
    <lineage>
        <taxon>Bacteria</taxon>
        <taxon>Bacillati</taxon>
        <taxon>Bacillota</taxon>
        <taxon>Clostridia</taxon>
        <taxon>Lachnospirales</taxon>
        <taxon>Lachnospiraceae</taxon>
    </lineage>
</organism>
<protein>
    <submittedName>
        <fullName evidence="4">Transcriptional regulator, TetR family</fullName>
    </submittedName>
</protein>
<evidence type="ECO:0000313" key="5">
    <source>
        <dbReference type="Proteomes" id="UP000000370"/>
    </source>
</evidence>
<sequence>MSTKELILNKSLQLFSERGYEGVSMRDIAAEVGIKAASIYNHFSSKEEIFNHLLEEMDLRYNQAVSAIGVPEGSAKEAANSYVGISEEHLHEIAKGLFLYFLKDEFAAPFRRMVTAEQYRHSIAGDTFQKMYVSSALEFQSSLFETLITQGVFTDSNPQTVALHFYAPIFLLLSKYDKKPESESEALNELKNHVSQFSRLYSRR</sequence>